<evidence type="ECO:0000256" key="2">
    <source>
        <dbReference type="ARBA" id="ARBA00023002"/>
    </source>
</evidence>
<dbReference type="AlphaFoldDB" id="A0A6N7VKY8"/>
<name>A0A6N7VKY8_ACIFE</name>
<dbReference type="InterPro" id="IPR036291">
    <property type="entry name" value="NAD(P)-bd_dom_sf"/>
</dbReference>
<dbReference type="PANTHER" id="PTHR43976">
    <property type="entry name" value="SHORT CHAIN DEHYDROGENASE"/>
    <property type="match status" value="1"/>
</dbReference>
<protein>
    <submittedName>
        <fullName evidence="5">SDR family NAD(P)-dependent oxidoreductase</fullName>
    </submittedName>
</protein>
<dbReference type="GO" id="GO:0016491">
    <property type="term" value="F:oxidoreductase activity"/>
    <property type="evidence" value="ECO:0007669"/>
    <property type="project" value="UniProtKB-KW"/>
</dbReference>
<gene>
    <name evidence="5" type="ORF">FX155_03740</name>
</gene>
<dbReference type="Proteomes" id="UP000441455">
    <property type="component" value="Unassembled WGS sequence"/>
</dbReference>
<evidence type="ECO:0000256" key="3">
    <source>
        <dbReference type="RuleBase" id="RU000363"/>
    </source>
</evidence>
<proteinExistence type="inferred from homology"/>
<keyword evidence="2" id="KW-0560">Oxidoreductase</keyword>
<dbReference type="Pfam" id="PF00106">
    <property type="entry name" value="adh_short"/>
    <property type="match status" value="1"/>
</dbReference>
<evidence type="ECO:0000256" key="1">
    <source>
        <dbReference type="ARBA" id="ARBA00006484"/>
    </source>
</evidence>
<dbReference type="NCBIfam" id="NF004826">
    <property type="entry name" value="PRK06182.1"/>
    <property type="match status" value="1"/>
</dbReference>
<dbReference type="InterPro" id="IPR002347">
    <property type="entry name" value="SDR_fam"/>
</dbReference>
<dbReference type="PRINTS" id="PR00080">
    <property type="entry name" value="SDRFAMILY"/>
</dbReference>
<evidence type="ECO:0000313" key="6">
    <source>
        <dbReference type="Proteomes" id="UP000441455"/>
    </source>
</evidence>
<sequence>MEQQVVLVTGASSGIGRETAILMARTGHVVYGAARRLDKLQELSKYGVIPLVLDVTKDYSCQNALQQILNQHGTLDILINNAGYGSYGAVEDVPLAEARHQMEVNVFGAIRLTRMVLPLFRRQHQGRVIMVSSIAGRVTGPFGGWYHASKYALEALSDALRMETAGQGIQVSIVEPGLVRTAWGHIAADHLAEVSRQGACRAWGEKMARGLHRLYDQKWLNTPQDVAKTIFLAANASQPQARYLCGKGAWLLLLAHTLLPTGLYDMAARWVMKKLS</sequence>
<dbReference type="PANTHER" id="PTHR43976:SF16">
    <property type="entry name" value="SHORT-CHAIN DEHYDROGENASE_REDUCTASE FAMILY PROTEIN"/>
    <property type="match status" value="1"/>
</dbReference>
<accession>A0A6N7VKY8</accession>
<reference evidence="5 6" key="1">
    <citation type="submission" date="2019-08" db="EMBL/GenBank/DDBJ databases">
        <title>In-depth cultivation of the pig gut microbiome towards novel bacterial diversity and tailored functional studies.</title>
        <authorList>
            <person name="Wylensek D."/>
            <person name="Hitch T.C.A."/>
            <person name="Clavel T."/>
        </authorList>
    </citation>
    <scope>NUCLEOTIDE SEQUENCE [LARGE SCALE GENOMIC DNA]</scope>
    <source>
        <strain evidence="5 6">WCA-389-WT-5B</strain>
    </source>
</reference>
<dbReference type="EMBL" id="VULN01000004">
    <property type="protein sequence ID" value="MSS81720.1"/>
    <property type="molecule type" value="Genomic_DNA"/>
</dbReference>
<evidence type="ECO:0000259" key="4">
    <source>
        <dbReference type="SMART" id="SM00822"/>
    </source>
</evidence>
<dbReference type="RefSeq" id="WP_022487456.1">
    <property type="nucleotide sequence ID" value="NZ_VULN01000004.1"/>
</dbReference>
<dbReference type="SMART" id="SM00822">
    <property type="entry name" value="PKS_KR"/>
    <property type="match status" value="1"/>
</dbReference>
<comment type="caution">
    <text evidence="5">The sequence shown here is derived from an EMBL/GenBank/DDBJ whole genome shotgun (WGS) entry which is preliminary data.</text>
</comment>
<dbReference type="SUPFAM" id="SSF51735">
    <property type="entry name" value="NAD(P)-binding Rossmann-fold domains"/>
    <property type="match status" value="1"/>
</dbReference>
<dbReference type="Gene3D" id="3.40.50.720">
    <property type="entry name" value="NAD(P)-binding Rossmann-like Domain"/>
    <property type="match status" value="1"/>
</dbReference>
<dbReference type="PRINTS" id="PR00081">
    <property type="entry name" value="GDHRDH"/>
</dbReference>
<dbReference type="OrthoDB" id="9775296at2"/>
<dbReference type="InterPro" id="IPR057326">
    <property type="entry name" value="KR_dom"/>
</dbReference>
<feature type="domain" description="Ketoreductase" evidence="4">
    <location>
        <begin position="4"/>
        <end position="186"/>
    </location>
</feature>
<dbReference type="CDD" id="cd05374">
    <property type="entry name" value="17beta-HSD-like_SDR_c"/>
    <property type="match status" value="1"/>
</dbReference>
<dbReference type="InterPro" id="IPR051911">
    <property type="entry name" value="SDR_oxidoreductase"/>
</dbReference>
<comment type="similarity">
    <text evidence="1 3">Belongs to the short-chain dehydrogenases/reductases (SDR) family.</text>
</comment>
<evidence type="ECO:0000313" key="5">
    <source>
        <dbReference type="EMBL" id="MSS81720.1"/>
    </source>
</evidence>
<organism evidence="5 6">
    <name type="scientific">Acidaminococcus fermentans</name>
    <dbReference type="NCBI Taxonomy" id="905"/>
    <lineage>
        <taxon>Bacteria</taxon>
        <taxon>Bacillati</taxon>
        <taxon>Bacillota</taxon>
        <taxon>Negativicutes</taxon>
        <taxon>Acidaminococcales</taxon>
        <taxon>Acidaminococcaceae</taxon>
        <taxon>Acidaminococcus</taxon>
    </lineage>
</organism>